<dbReference type="AlphaFoldDB" id="A0A0K8RQW5"/>
<evidence type="ECO:0000313" key="2">
    <source>
        <dbReference type="EMBL" id="JAA73410.1"/>
    </source>
</evidence>
<sequence length="91" mass="9645">GIAVVSSVSLQYSNVSAAFIAALLILGTLTHDAMPSQGSSNEDTNICFGNECTNNTDCGPSPSCICIPPRGDDYRNFCGWKELPSDPEFLV</sequence>
<keyword evidence="1" id="KW-0812">Transmembrane</keyword>
<evidence type="ECO:0000256" key="1">
    <source>
        <dbReference type="SAM" id="Phobius"/>
    </source>
</evidence>
<name>A0A0K8RQW5_IXORI</name>
<dbReference type="EMBL" id="GADI01000398">
    <property type="protein sequence ID" value="JAA73410.1"/>
    <property type="molecule type" value="mRNA"/>
</dbReference>
<organism evidence="2">
    <name type="scientific">Ixodes ricinus</name>
    <name type="common">Common tick</name>
    <name type="synonym">Acarus ricinus</name>
    <dbReference type="NCBI Taxonomy" id="34613"/>
    <lineage>
        <taxon>Eukaryota</taxon>
        <taxon>Metazoa</taxon>
        <taxon>Ecdysozoa</taxon>
        <taxon>Arthropoda</taxon>
        <taxon>Chelicerata</taxon>
        <taxon>Arachnida</taxon>
        <taxon>Acari</taxon>
        <taxon>Parasitiformes</taxon>
        <taxon>Ixodida</taxon>
        <taxon>Ixodoidea</taxon>
        <taxon>Ixodidae</taxon>
        <taxon>Ixodinae</taxon>
        <taxon>Ixodes</taxon>
    </lineage>
</organism>
<feature type="transmembrane region" description="Helical" evidence="1">
    <location>
        <begin position="12"/>
        <end position="30"/>
    </location>
</feature>
<keyword evidence="1" id="KW-1133">Transmembrane helix</keyword>
<keyword evidence="1" id="KW-0472">Membrane</keyword>
<proteinExistence type="evidence at transcript level"/>
<reference evidence="2" key="1">
    <citation type="submission" date="2012-12" db="EMBL/GenBank/DDBJ databases">
        <title>Identification and characterization of a phenylalanine ammonia-lyase gene family in Isatis indigotica Fort.</title>
        <authorList>
            <person name="Liu Q."/>
            <person name="Chen J."/>
            <person name="Zhou X."/>
            <person name="Di P."/>
            <person name="Xiao Y."/>
            <person name="Xuan H."/>
            <person name="Zhang L."/>
            <person name="Chen W."/>
        </authorList>
    </citation>
    <scope>NUCLEOTIDE SEQUENCE</scope>
    <source>
        <tissue evidence="2">Salivary gland</tissue>
    </source>
</reference>
<protein>
    <submittedName>
        <fullName evidence="2">Putative ixodegrin protein</fullName>
    </submittedName>
</protein>
<feature type="non-terminal residue" evidence="2">
    <location>
        <position position="1"/>
    </location>
</feature>
<accession>A0A0K8RQW5</accession>